<name>A0A8H3DMH4_9AGAM</name>
<feature type="transmembrane region" description="Helical" evidence="6">
    <location>
        <begin position="54"/>
        <end position="72"/>
    </location>
</feature>
<keyword evidence="3 5" id="KW-0808">Transferase</keyword>
<comment type="subcellular location">
    <subcellularLocation>
        <location evidence="1">Membrane</location>
    </subcellularLocation>
</comment>
<evidence type="ECO:0000256" key="4">
    <source>
        <dbReference type="ARBA" id="ARBA00023136"/>
    </source>
</evidence>
<dbReference type="EMBL" id="CAJMWY010004446">
    <property type="protein sequence ID" value="CAE6532343.1"/>
    <property type="molecule type" value="Genomic_DNA"/>
</dbReference>
<reference evidence="7" key="1">
    <citation type="submission" date="2021-01" db="EMBL/GenBank/DDBJ databases">
        <authorList>
            <person name="Kaushik A."/>
        </authorList>
    </citation>
    <scope>NUCLEOTIDE SEQUENCE</scope>
    <source>
        <strain evidence="7">AG4-RS23</strain>
    </source>
</reference>
<evidence type="ECO:0000256" key="2">
    <source>
        <dbReference type="ARBA" id="ARBA00010441"/>
    </source>
</evidence>
<dbReference type="GO" id="GO:0016020">
    <property type="term" value="C:membrane"/>
    <property type="evidence" value="ECO:0007669"/>
    <property type="project" value="UniProtKB-SubCell"/>
</dbReference>
<evidence type="ECO:0000313" key="7">
    <source>
        <dbReference type="EMBL" id="CAE6532343.1"/>
    </source>
</evidence>
<feature type="transmembrane region" description="Helical" evidence="6">
    <location>
        <begin position="250"/>
        <end position="270"/>
    </location>
</feature>
<feature type="transmembrane region" description="Helical" evidence="6">
    <location>
        <begin position="189"/>
        <end position="219"/>
    </location>
</feature>
<dbReference type="Gene3D" id="1.20.120.1760">
    <property type="match status" value="1"/>
</dbReference>
<dbReference type="GO" id="GO:0008654">
    <property type="term" value="P:phospholipid biosynthetic process"/>
    <property type="evidence" value="ECO:0007669"/>
    <property type="project" value="InterPro"/>
</dbReference>
<dbReference type="InterPro" id="IPR043130">
    <property type="entry name" value="CDP-OH_PTrfase_TM_dom"/>
</dbReference>
<evidence type="ECO:0000256" key="1">
    <source>
        <dbReference type="ARBA" id="ARBA00004370"/>
    </source>
</evidence>
<evidence type="ECO:0000313" key="8">
    <source>
        <dbReference type="Proteomes" id="UP000663861"/>
    </source>
</evidence>
<keyword evidence="4 6" id="KW-0472">Membrane</keyword>
<proteinExistence type="inferred from homology"/>
<sequence length="463" mass="51309">MGILQGYVPEHALANLKKYKYSGVDKSLLSNYVLNPFWNQFVKLWPRTVAPNTITFLGLCLVLTNFATLLYYDAAYLTEKGGATGPPQWIYFTWAAGLFWYQSFDAIDGKQARRTGMAGPLGQMFDHGCDALNTTLEVILACRALNLGRSWWPITSQVATLANFYLTTWEEFHTGTLYLGYFSGPVEGIIMIVILFVLTGIFVEGIIMIVILFVLTGIFGTSTWDRPLADFLPEVLNVKGLVGEFPLNDALMVFGGVGLIGNIIASYRNVLKACRKNKESSLTPLVRLIPFVVSTTLHVLWLAAPLTPSSHLTSNPVTPVDSTVDPHKGFTTVQIAPGKDLLLHSAAFVPFLCMWGLQFAHQVGRMILAHVTHQPFPMFDAGWIWAAVSLVDAWSWKLFGRAPVLHSNPLLFILVSLAASFLAYGRFCIAVINDITNYLGIACFTVRKKDANGEWKDAVKKEE</sequence>
<evidence type="ECO:0000256" key="3">
    <source>
        <dbReference type="ARBA" id="ARBA00022679"/>
    </source>
</evidence>
<dbReference type="PROSITE" id="PS00379">
    <property type="entry name" value="CDP_ALCOHOL_P_TRANSF"/>
    <property type="match status" value="1"/>
</dbReference>
<dbReference type="GO" id="GO:0016780">
    <property type="term" value="F:phosphotransferase activity, for other substituted phosphate groups"/>
    <property type="evidence" value="ECO:0007669"/>
    <property type="project" value="InterPro"/>
</dbReference>
<evidence type="ECO:0000256" key="6">
    <source>
        <dbReference type="SAM" id="Phobius"/>
    </source>
</evidence>
<dbReference type="PANTHER" id="PTHR10414:SF37">
    <property type="entry name" value="BB IN A BOXCAR, ISOFORM C"/>
    <property type="match status" value="1"/>
</dbReference>
<dbReference type="InterPro" id="IPR048254">
    <property type="entry name" value="CDP_ALCOHOL_P_TRANSF_CS"/>
</dbReference>
<dbReference type="Proteomes" id="UP000663861">
    <property type="component" value="Unassembled WGS sequence"/>
</dbReference>
<dbReference type="Pfam" id="PF01066">
    <property type="entry name" value="CDP-OH_P_transf"/>
    <property type="match status" value="1"/>
</dbReference>
<feature type="transmembrane region" description="Helical" evidence="6">
    <location>
        <begin position="282"/>
        <end position="304"/>
    </location>
</feature>
<dbReference type="InterPro" id="IPR014472">
    <property type="entry name" value="CHOPT"/>
</dbReference>
<feature type="transmembrane region" description="Helical" evidence="6">
    <location>
        <begin position="411"/>
        <end position="432"/>
    </location>
</feature>
<evidence type="ECO:0000256" key="5">
    <source>
        <dbReference type="RuleBase" id="RU003750"/>
    </source>
</evidence>
<keyword evidence="6" id="KW-1133">Transmembrane helix</keyword>
<keyword evidence="6" id="KW-0812">Transmembrane</keyword>
<organism evidence="7 8">
    <name type="scientific">Rhizoctonia solani</name>
    <dbReference type="NCBI Taxonomy" id="456999"/>
    <lineage>
        <taxon>Eukaryota</taxon>
        <taxon>Fungi</taxon>
        <taxon>Dikarya</taxon>
        <taxon>Basidiomycota</taxon>
        <taxon>Agaricomycotina</taxon>
        <taxon>Agaricomycetes</taxon>
        <taxon>Cantharellales</taxon>
        <taxon>Ceratobasidiaceae</taxon>
        <taxon>Rhizoctonia</taxon>
    </lineage>
</organism>
<dbReference type="PANTHER" id="PTHR10414">
    <property type="entry name" value="ETHANOLAMINEPHOSPHOTRANSFERASE"/>
    <property type="match status" value="1"/>
</dbReference>
<comment type="caution">
    <text evidence="7">The sequence shown here is derived from an EMBL/GenBank/DDBJ whole genome shotgun (WGS) entry which is preliminary data.</text>
</comment>
<feature type="transmembrane region" description="Helical" evidence="6">
    <location>
        <begin position="381"/>
        <end position="399"/>
    </location>
</feature>
<dbReference type="InterPro" id="IPR000462">
    <property type="entry name" value="CDP-OH_P_trans"/>
</dbReference>
<comment type="similarity">
    <text evidence="2 5">Belongs to the CDP-alcohol phosphatidyltransferase class-I family.</text>
</comment>
<evidence type="ECO:0008006" key="9">
    <source>
        <dbReference type="Google" id="ProtNLM"/>
    </source>
</evidence>
<gene>
    <name evidence="7" type="ORF">RDB_LOCUS176718</name>
</gene>
<protein>
    <recommendedName>
        <fullName evidence="9">Ethanolaminephosphotransferase</fullName>
    </recommendedName>
</protein>
<accession>A0A8H3DMH4</accession>
<dbReference type="AlphaFoldDB" id="A0A8H3DMH4"/>
<feature type="transmembrane region" description="Helical" evidence="6">
    <location>
        <begin position="341"/>
        <end position="360"/>
    </location>
</feature>